<dbReference type="OrthoDB" id="7773612at2"/>
<keyword evidence="3" id="KW-1185">Reference proteome</keyword>
<gene>
    <name evidence="2" type="ORF">C9E81_01845</name>
</gene>
<sequence length="91" mass="10039">MTRHELNFLEFIQGLRRGELPEHCDQKLAELIKAIQQSKAPDAPLPIDLPAVGGEEPPSPLQTLGRRDLVYIAIGMFACFAGGALAMWVLR</sequence>
<reference evidence="2 3" key="1">
    <citation type="submission" date="2018-07" db="EMBL/GenBank/DDBJ databases">
        <authorList>
            <person name="Zhang Y."/>
            <person name="Wang L."/>
            <person name="Ma S."/>
        </authorList>
    </citation>
    <scope>NUCLEOTIDE SEQUENCE [LARGE SCALE GENOMIC DNA]</scope>
    <source>
        <strain evidence="2 3">4-2</strain>
    </source>
</reference>
<feature type="transmembrane region" description="Helical" evidence="1">
    <location>
        <begin position="69"/>
        <end position="90"/>
    </location>
</feature>
<keyword evidence="1" id="KW-0812">Transmembrane</keyword>
<keyword evidence="1" id="KW-1133">Transmembrane helix</keyword>
<comment type="caution">
    <text evidence="2">The sequence shown here is derived from an EMBL/GenBank/DDBJ whole genome shotgun (WGS) entry which is preliminary data.</text>
</comment>
<dbReference type="EMBL" id="QOKZ01000001">
    <property type="protein sequence ID" value="RMC37520.1"/>
    <property type="molecule type" value="Genomic_DNA"/>
</dbReference>
<evidence type="ECO:0000313" key="3">
    <source>
        <dbReference type="Proteomes" id="UP000273516"/>
    </source>
</evidence>
<dbReference type="Proteomes" id="UP000273516">
    <property type="component" value="Unassembled WGS sequence"/>
</dbReference>
<name>A0A3M0MP79_9RHOB</name>
<protein>
    <submittedName>
        <fullName evidence="2">Uncharacterized protein</fullName>
    </submittedName>
</protein>
<evidence type="ECO:0000256" key="1">
    <source>
        <dbReference type="SAM" id="Phobius"/>
    </source>
</evidence>
<accession>A0A3M0MP79</accession>
<dbReference type="RefSeq" id="WP_122110608.1">
    <property type="nucleotide sequence ID" value="NZ_QOKZ01000001.1"/>
</dbReference>
<evidence type="ECO:0000313" key="2">
    <source>
        <dbReference type="EMBL" id="RMC37520.1"/>
    </source>
</evidence>
<dbReference type="AlphaFoldDB" id="A0A3M0MP79"/>
<proteinExistence type="predicted"/>
<keyword evidence="1" id="KW-0472">Membrane</keyword>
<organism evidence="2 3">
    <name type="scientific">Paracoccus alkanivorans</name>
    <dbReference type="NCBI Taxonomy" id="2116655"/>
    <lineage>
        <taxon>Bacteria</taxon>
        <taxon>Pseudomonadati</taxon>
        <taxon>Pseudomonadota</taxon>
        <taxon>Alphaproteobacteria</taxon>
        <taxon>Rhodobacterales</taxon>
        <taxon>Paracoccaceae</taxon>
        <taxon>Paracoccus</taxon>
    </lineage>
</organism>